<reference evidence="3" key="1">
    <citation type="submission" date="2017-05" db="EMBL/GenBank/DDBJ databases">
        <authorList>
            <person name="Lin X."/>
        </authorList>
    </citation>
    <scope>NUCLEOTIDE SEQUENCE [LARGE SCALE GENOMIC DNA]</scope>
    <source>
        <strain evidence="3">JLT2012</strain>
    </source>
</reference>
<dbReference type="GO" id="GO:0046872">
    <property type="term" value="F:metal ion binding"/>
    <property type="evidence" value="ECO:0007669"/>
    <property type="project" value="InterPro"/>
</dbReference>
<proteinExistence type="inferred from homology"/>
<dbReference type="CDD" id="cd10148">
    <property type="entry name" value="CsoR-like_DUF156"/>
    <property type="match status" value="1"/>
</dbReference>
<dbReference type="PANTHER" id="PTHR33677:SF3">
    <property type="entry name" value="COPPER-SENSING TRANSCRIPTIONAL REPRESSOR RICR"/>
    <property type="match status" value="1"/>
</dbReference>
<comment type="caution">
    <text evidence="2">The sequence shown here is derived from an EMBL/GenBank/DDBJ whole genome shotgun (WGS) entry which is preliminary data.</text>
</comment>
<dbReference type="PANTHER" id="PTHR33677">
    <property type="entry name" value="TRANSCRIPTIONAL REPRESSOR FRMR-RELATED"/>
    <property type="match status" value="1"/>
</dbReference>
<dbReference type="Proteomes" id="UP000198462">
    <property type="component" value="Unassembled WGS sequence"/>
</dbReference>
<keyword evidence="3" id="KW-1185">Reference proteome</keyword>
<dbReference type="Gene3D" id="1.20.58.1000">
    <property type="entry name" value="Metal-sensitive repressor, helix protomer"/>
    <property type="match status" value="1"/>
</dbReference>
<dbReference type="GO" id="GO:0003677">
    <property type="term" value="F:DNA binding"/>
    <property type="evidence" value="ECO:0007669"/>
    <property type="project" value="InterPro"/>
</dbReference>
<comment type="similarity">
    <text evidence="1">Belongs to the FrmR/RcnR family.</text>
</comment>
<dbReference type="EMBL" id="NFZT01000001">
    <property type="protein sequence ID" value="OWV34456.1"/>
    <property type="molecule type" value="Genomic_DNA"/>
</dbReference>
<sequence length="91" mass="10201">MSSNRRQEKVNRLNRVAGQVKGLARMVEEDRYCIDILTQMQAVKAALRRAEDEILKDHAAHCVADAIETGDAAAQKEKFDELIALFSKTKA</sequence>
<evidence type="ECO:0000313" key="2">
    <source>
        <dbReference type="EMBL" id="OWV34456.1"/>
    </source>
</evidence>
<dbReference type="InterPro" id="IPR038390">
    <property type="entry name" value="Metal_Tscrpt_repr_sf"/>
</dbReference>
<gene>
    <name evidence="2" type="ORF">B5C34_13970</name>
</gene>
<dbReference type="GO" id="GO:0045892">
    <property type="term" value="P:negative regulation of DNA-templated transcription"/>
    <property type="evidence" value="ECO:0007669"/>
    <property type="project" value="UniProtKB-ARBA"/>
</dbReference>
<dbReference type="Pfam" id="PF02583">
    <property type="entry name" value="Trns_repr_metal"/>
    <property type="match status" value="1"/>
</dbReference>
<dbReference type="RefSeq" id="WP_088713155.1">
    <property type="nucleotide sequence ID" value="NZ_NFZT01000001.1"/>
</dbReference>
<dbReference type="InterPro" id="IPR003735">
    <property type="entry name" value="Metal_Tscrpt_repr"/>
</dbReference>
<name>A0A219B8J7_9SPHN</name>
<evidence type="ECO:0000256" key="1">
    <source>
        <dbReference type="ARBA" id="ARBA00005260"/>
    </source>
</evidence>
<protein>
    <submittedName>
        <fullName evidence="2">Transcriptional regulator</fullName>
    </submittedName>
</protein>
<dbReference type="OrthoDB" id="9811244at2"/>
<organism evidence="2 3">
    <name type="scientific">Pacificimonas flava</name>
    <dbReference type="NCBI Taxonomy" id="1234595"/>
    <lineage>
        <taxon>Bacteria</taxon>
        <taxon>Pseudomonadati</taxon>
        <taxon>Pseudomonadota</taxon>
        <taxon>Alphaproteobacteria</taxon>
        <taxon>Sphingomonadales</taxon>
        <taxon>Sphingosinicellaceae</taxon>
        <taxon>Pacificimonas</taxon>
    </lineage>
</organism>
<dbReference type="AlphaFoldDB" id="A0A219B8J7"/>
<accession>A0A219B8J7</accession>
<evidence type="ECO:0000313" key="3">
    <source>
        <dbReference type="Proteomes" id="UP000198462"/>
    </source>
</evidence>